<dbReference type="Pfam" id="PF17853">
    <property type="entry name" value="GGDEF_2"/>
    <property type="match status" value="1"/>
</dbReference>
<keyword evidence="4" id="KW-0812">Transmembrane</keyword>
<name>A0ABY4RVV9_9BACL</name>
<dbReference type="InterPro" id="IPR018060">
    <property type="entry name" value="HTH_AraC"/>
</dbReference>
<dbReference type="InterPro" id="IPR041522">
    <property type="entry name" value="CdaR_GGDEF"/>
</dbReference>
<dbReference type="InterPro" id="IPR009057">
    <property type="entry name" value="Homeodomain-like_sf"/>
</dbReference>
<sequence>MLTLWIQRIWTFGPVRLKVIMTACLLAVVPIAILGTVTYMLASHSLFQEIGQANQETVKQVQERIDDKLINLDKVVLQHAFNPVFKEFLSQENPYGDPQLFSSVMAILNSMEGLINDSDGVYLYMTRQNLIVSPSQGLAEASRLHPSVLEAIRSHKEAFFWIDRKRSQPTVTRGGSHVVTLVRKLPASVVDKPLGFLVIELNDRAFFDVFTHMQFGRSGEMIIVTPSGNILSDWNKQLLQPDSDDPVIRRIAAASRDEEMFTLPIGRQDILFNYLKSDYNGWRYLSAVPLKELTSSIQWIKNATLAVSSLLVLICVIAAVTLSGSFLRVLQGILDMVRKRGGTLSPPPHATKNEFSLLRHYMESLHSANRHLELQMTESLPLLRASFLQRLVTEPMQPDEIDEKLRYYGIDMPAPYCTVMCLELDHLRGHTERDLHLFSYAAVNIAKELLSRCAHGFVFQTQTDDITVVLNHGSDEASTHELQTAAFSLAEELRSVIQSVLKITVTAGIGRCYQGSSQIKLSHKEAQEALQYQMIHGSGNVFYIGAVSPQAASYEYPIEQEQLILTGVKLGQLEQVCDQLDEFAARLTNASGGANYDHVQQAFVQLIAASLKTLYELDPEEGPKVLHYNAYHRLGRMKTSEAIVKWLKEELYPALLQHITQRRSLRQRHTMEKVLNYIHEHYQEDLTQPLLAELASMPTSQFSHLFKVETSMTLTDYIIAFRMEKAKEWLRESDCKVAEIADRLRYNNPQNFIRSFKRLCGMTPGEYRSKYSSKQQAAATAEG</sequence>
<dbReference type="Gene3D" id="1.10.10.60">
    <property type="entry name" value="Homeodomain-like"/>
    <property type="match status" value="2"/>
</dbReference>
<dbReference type="InterPro" id="IPR018062">
    <property type="entry name" value="HTH_AraC-typ_CS"/>
</dbReference>
<evidence type="ECO:0000256" key="3">
    <source>
        <dbReference type="ARBA" id="ARBA00023163"/>
    </source>
</evidence>
<accession>A0ABY4RVV9</accession>
<evidence type="ECO:0000259" key="5">
    <source>
        <dbReference type="PROSITE" id="PS01124"/>
    </source>
</evidence>
<dbReference type="EMBL" id="CP027059">
    <property type="protein sequence ID" value="UQZ86806.1"/>
    <property type="molecule type" value="Genomic_DNA"/>
</dbReference>
<dbReference type="Gene3D" id="3.30.450.20">
    <property type="entry name" value="PAS domain"/>
    <property type="match status" value="1"/>
</dbReference>
<organism evidence="6 7">
    <name type="scientific">Paenibacillus konkukensis</name>
    <dbReference type="NCBI Taxonomy" id="2020716"/>
    <lineage>
        <taxon>Bacteria</taxon>
        <taxon>Bacillati</taxon>
        <taxon>Bacillota</taxon>
        <taxon>Bacilli</taxon>
        <taxon>Bacillales</taxon>
        <taxon>Paenibacillaceae</taxon>
        <taxon>Paenibacillus</taxon>
    </lineage>
</organism>
<evidence type="ECO:0000256" key="2">
    <source>
        <dbReference type="ARBA" id="ARBA00023125"/>
    </source>
</evidence>
<gene>
    <name evidence="6" type="primary">yesS_65</name>
    <name evidence="6" type="ORF">SK3146_06099</name>
</gene>
<dbReference type="PROSITE" id="PS01124">
    <property type="entry name" value="HTH_ARAC_FAMILY_2"/>
    <property type="match status" value="1"/>
</dbReference>
<keyword evidence="3" id="KW-0804">Transcription</keyword>
<keyword evidence="4" id="KW-1133">Transmembrane helix</keyword>
<feature type="domain" description="HTH araC/xylS-type" evidence="5">
    <location>
        <begin position="672"/>
        <end position="770"/>
    </location>
</feature>
<dbReference type="PANTHER" id="PTHR43280:SF10">
    <property type="entry name" value="REGULATORY PROTEIN POCR"/>
    <property type="match status" value="1"/>
</dbReference>
<dbReference type="SUPFAM" id="SSF46689">
    <property type="entry name" value="Homeodomain-like"/>
    <property type="match status" value="2"/>
</dbReference>
<dbReference type="Pfam" id="PF12833">
    <property type="entry name" value="HTH_18"/>
    <property type="match status" value="1"/>
</dbReference>
<dbReference type="PANTHER" id="PTHR43280">
    <property type="entry name" value="ARAC-FAMILY TRANSCRIPTIONAL REGULATOR"/>
    <property type="match status" value="1"/>
</dbReference>
<reference evidence="6" key="2">
    <citation type="journal article" date="2021" name="J Anim Sci Technol">
        <title>Complete genome sequence of Paenibacillus konkukensis sp. nov. SK3146 as a potential probiotic strain.</title>
        <authorList>
            <person name="Jung H.I."/>
            <person name="Park S."/>
            <person name="Niu K.M."/>
            <person name="Lee S.W."/>
            <person name="Kothari D."/>
            <person name="Yi K.J."/>
            <person name="Kim S.K."/>
        </authorList>
    </citation>
    <scope>NUCLEOTIDE SEQUENCE</scope>
    <source>
        <strain evidence="6">SK3146</strain>
    </source>
</reference>
<evidence type="ECO:0000256" key="4">
    <source>
        <dbReference type="SAM" id="Phobius"/>
    </source>
</evidence>
<keyword evidence="4" id="KW-0472">Membrane</keyword>
<evidence type="ECO:0000256" key="1">
    <source>
        <dbReference type="ARBA" id="ARBA00023015"/>
    </source>
</evidence>
<dbReference type="RefSeq" id="WP_249862311.1">
    <property type="nucleotide sequence ID" value="NZ_CP027059.1"/>
</dbReference>
<protein>
    <submittedName>
        <fullName evidence="6">HTH-type transcriptional regulator YesS</fullName>
    </submittedName>
</protein>
<keyword evidence="7" id="KW-1185">Reference proteome</keyword>
<keyword evidence="1" id="KW-0805">Transcription regulation</keyword>
<dbReference type="PROSITE" id="PS00041">
    <property type="entry name" value="HTH_ARAC_FAMILY_1"/>
    <property type="match status" value="1"/>
</dbReference>
<evidence type="ECO:0000313" key="7">
    <source>
        <dbReference type="Proteomes" id="UP001057134"/>
    </source>
</evidence>
<feature type="transmembrane region" description="Helical" evidence="4">
    <location>
        <begin position="20"/>
        <end position="42"/>
    </location>
</feature>
<dbReference type="Proteomes" id="UP001057134">
    <property type="component" value="Chromosome"/>
</dbReference>
<dbReference type="SMART" id="SM00342">
    <property type="entry name" value="HTH_ARAC"/>
    <property type="match status" value="1"/>
</dbReference>
<feature type="transmembrane region" description="Helical" evidence="4">
    <location>
        <begin position="305"/>
        <end position="330"/>
    </location>
</feature>
<reference evidence="6" key="1">
    <citation type="submission" date="2018-02" db="EMBL/GenBank/DDBJ databases">
        <authorList>
            <person name="Kim S.-K."/>
            <person name="Jung H.-I."/>
            <person name="Lee S.-W."/>
        </authorList>
    </citation>
    <scope>NUCLEOTIDE SEQUENCE</scope>
    <source>
        <strain evidence="6">SK3146</strain>
    </source>
</reference>
<proteinExistence type="predicted"/>
<evidence type="ECO:0000313" key="6">
    <source>
        <dbReference type="EMBL" id="UQZ86806.1"/>
    </source>
</evidence>
<keyword evidence="2" id="KW-0238">DNA-binding</keyword>